<dbReference type="EMBL" id="BONV01000001">
    <property type="protein sequence ID" value="GIG77217.1"/>
    <property type="molecule type" value="Genomic_DNA"/>
</dbReference>
<proteinExistence type="predicted"/>
<protein>
    <submittedName>
        <fullName evidence="1">Uncharacterized protein</fullName>
    </submittedName>
</protein>
<dbReference type="Proteomes" id="UP000630097">
    <property type="component" value="Unassembled WGS sequence"/>
</dbReference>
<name>A0A8J3LR06_9ACTN</name>
<evidence type="ECO:0000313" key="1">
    <source>
        <dbReference type="EMBL" id="GIG77217.1"/>
    </source>
</evidence>
<evidence type="ECO:0000313" key="2">
    <source>
        <dbReference type="Proteomes" id="UP000630097"/>
    </source>
</evidence>
<organism evidence="1 2">
    <name type="scientific">Planotetraspora kaengkrachanensis</name>
    <dbReference type="NCBI Taxonomy" id="575193"/>
    <lineage>
        <taxon>Bacteria</taxon>
        <taxon>Bacillati</taxon>
        <taxon>Actinomycetota</taxon>
        <taxon>Actinomycetes</taxon>
        <taxon>Streptosporangiales</taxon>
        <taxon>Streptosporangiaceae</taxon>
        <taxon>Planotetraspora</taxon>
    </lineage>
</organism>
<dbReference type="AlphaFoldDB" id="A0A8J3LR06"/>
<comment type="caution">
    <text evidence="1">The sequence shown here is derived from an EMBL/GenBank/DDBJ whole genome shotgun (WGS) entry which is preliminary data.</text>
</comment>
<accession>A0A8J3LR06</accession>
<gene>
    <name evidence="1" type="ORF">Pka01_03440</name>
</gene>
<sequence>MANRYQHPDWNASQGPWYILVAYMDRTEIGTAVSLTAAVTMPASRAALNRPRRQVRRHGARCFSNQWWA</sequence>
<reference evidence="1 2" key="1">
    <citation type="submission" date="2021-01" db="EMBL/GenBank/DDBJ databases">
        <title>Whole genome shotgun sequence of Planotetraspora kaengkrachanensis NBRC 104272.</title>
        <authorList>
            <person name="Komaki H."/>
            <person name="Tamura T."/>
        </authorList>
    </citation>
    <scope>NUCLEOTIDE SEQUENCE [LARGE SCALE GENOMIC DNA]</scope>
    <source>
        <strain evidence="1 2">NBRC 104272</strain>
    </source>
</reference>
<keyword evidence="2" id="KW-1185">Reference proteome</keyword>